<proteinExistence type="predicted"/>
<evidence type="ECO:0000256" key="2">
    <source>
        <dbReference type="SAM" id="Phobius"/>
    </source>
</evidence>
<feature type="compositionally biased region" description="Polar residues" evidence="1">
    <location>
        <begin position="273"/>
        <end position="284"/>
    </location>
</feature>
<organism evidence="3 4">
    <name type="scientific">Geodermatophilus obscurus (strain ATCC 25078 / DSM 43160 / JCM 3152 / CCUG 61914 / KCC A-0152 / KCTC 9177 / NBRC 13315 / NRRL B-3577 / G-20)</name>
    <dbReference type="NCBI Taxonomy" id="526225"/>
    <lineage>
        <taxon>Bacteria</taxon>
        <taxon>Bacillati</taxon>
        <taxon>Actinomycetota</taxon>
        <taxon>Actinomycetes</taxon>
        <taxon>Geodermatophilales</taxon>
        <taxon>Geodermatophilaceae</taxon>
        <taxon>Geodermatophilus</taxon>
    </lineage>
</organism>
<dbReference type="Pfam" id="PF02447">
    <property type="entry name" value="GntP_permease"/>
    <property type="match status" value="1"/>
</dbReference>
<name>D2SB06_GEOOG</name>
<sequence length="521" mass="53062">MLGLIGIILSLVLLIVLAYRGINVLILAPLMALLATAFAGGLPLLATYTQVFMPALGNYAITYFPLFLLGAIFGKLMDDSGAARVIAHSIVDKLGGTRAILAIVLSCGILTYGGVSLFVVAFAVFPIAAALFREAGVPKRLIPATIALGSFTFTMTALPGTPAIQNAIPAPFFGTNAFAAPVLGTIAGLIMFGGGMAWLTFRARRAAAAGEGYLDEPSRTPDDPDDTAPGAAGSGGPRPLPSGAAGPGGGAAGPGTGAADPTGELDRPAHSSAAGSSDVDVQTEQPANRPSVAVSYLPIFVVVALNYVLVTWVFPAMDTDYLAQDAYGATDIQTVGGIWAIIVALVTSCALILALNWKRFASAKESVNAGTMGSLLPIFNTASEVGYGAVIASLPAFRVVRDAVLGVSDNPLISLAVSVNVLAGITGSASGGMSIALQTLGETFRDLAEAQGISLELMHRVTTLASGGFDALPHNGAVITLLAICGLTHRQSYKDIAVVAVAIPVLALIVVIVLGTLFGGF</sequence>
<keyword evidence="2" id="KW-0472">Membrane</keyword>
<feature type="transmembrane region" description="Helical" evidence="2">
    <location>
        <begin position="141"/>
        <end position="158"/>
    </location>
</feature>
<feature type="region of interest" description="Disordered" evidence="1">
    <location>
        <begin position="212"/>
        <end position="284"/>
    </location>
</feature>
<feature type="transmembrane region" description="Helical" evidence="2">
    <location>
        <begin position="293"/>
        <end position="314"/>
    </location>
</feature>
<dbReference type="PANTHER" id="PTHR30354">
    <property type="entry name" value="GNT FAMILY GLUCONATE TRANSPORTER"/>
    <property type="match status" value="1"/>
</dbReference>
<keyword evidence="4" id="KW-1185">Reference proteome</keyword>
<dbReference type="STRING" id="526225.Gobs_3440"/>
<dbReference type="GO" id="GO:0015128">
    <property type="term" value="F:gluconate transmembrane transporter activity"/>
    <property type="evidence" value="ECO:0007669"/>
    <property type="project" value="InterPro"/>
</dbReference>
<dbReference type="HOGENOM" id="CLU_042638_1_1_11"/>
<dbReference type="AlphaFoldDB" id="D2SB06"/>
<evidence type="ECO:0000313" key="4">
    <source>
        <dbReference type="Proteomes" id="UP000001382"/>
    </source>
</evidence>
<dbReference type="EMBL" id="CP001867">
    <property type="protein sequence ID" value="ADB76041.1"/>
    <property type="molecule type" value="Genomic_DNA"/>
</dbReference>
<reference evidence="3 4" key="1">
    <citation type="journal article" date="2010" name="Stand. Genomic Sci.">
        <title>Complete genome sequence of Geodermatophilus obscurus type strain (G-20).</title>
        <authorList>
            <person name="Ivanova N."/>
            <person name="Sikorski J."/>
            <person name="Jando M."/>
            <person name="Munk C."/>
            <person name="Lapidus A."/>
            <person name="Glavina Del Rio T."/>
            <person name="Copeland A."/>
            <person name="Tice H."/>
            <person name="Cheng J.-F."/>
            <person name="Lucas S."/>
            <person name="Chen F."/>
            <person name="Nolan M."/>
            <person name="Bruce D."/>
            <person name="Goodwin L."/>
            <person name="Pitluck S."/>
            <person name="Mavromatis K."/>
            <person name="Mikhailova N."/>
            <person name="Pati A."/>
            <person name="Chen A."/>
            <person name="Palaniappan K."/>
            <person name="Land M."/>
            <person name="Hauser L."/>
            <person name="Chang Y.-J."/>
            <person name="Jeffries C.D."/>
            <person name="Meincke L."/>
            <person name="Brettin T."/>
            <person name="Detter J.C."/>
            <person name="Detter J.C."/>
            <person name="Rohde M."/>
            <person name="Goeker M."/>
            <person name="Bristow J."/>
            <person name="Eisen J.A."/>
            <person name="Markowitz V."/>
            <person name="Hugenholtz P."/>
            <person name="Kyrpides N.C."/>
            <person name="Klenk H.-P."/>
        </authorList>
    </citation>
    <scope>NUCLEOTIDE SEQUENCE [LARGE SCALE GENOMIC DNA]</scope>
    <source>
        <strain evidence="4">ATCC 25078 / DSM 43160 / JCM 3152 / KCC A-0152 / KCTC 9177 / NBRC 13315 / NRRL B-3577 / G-20</strain>
    </source>
</reference>
<evidence type="ECO:0000256" key="1">
    <source>
        <dbReference type="SAM" id="MobiDB-lite"/>
    </source>
</evidence>
<feature type="transmembrane region" description="Helical" evidence="2">
    <location>
        <begin position="334"/>
        <end position="355"/>
    </location>
</feature>
<protein>
    <submittedName>
        <fullName evidence="3">Citrate transporter</fullName>
    </submittedName>
</protein>
<dbReference type="eggNOG" id="COG2610">
    <property type="taxonomic scope" value="Bacteria"/>
</dbReference>
<accession>D2SB06</accession>
<dbReference type="Proteomes" id="UP000001382">
    <property type="component" value="Chromosome"/>
</dbReference>
<keyword evidence="2" id="KW-1133">Transmembrane helix</keyword>
<gene>
    <name evidence="3" type="ordered locus">Gobs_3440</name>
</gene>
<keyword evidence="2" id="KW-0812">Transmembrane</keyword>
<dbReference type="OrthoDB" id="86125at2"/>
<dbReference type="InterPro" id="IPR003474">
    <property type="entry name" value="Glcn_transporter"/>
</dbReference>
<feature type="transmembrane region" description="Helical" evidence="2">
    <location>
        <begin position="99"/>
        <end position="129"/>
    </location>
</feature>
<feature type="compositionally biased region" description="Gly residues" evidence="1">
    <location>
        <begin position="245"/>
        <end position="256"/>
    </location>
</feature>
<dbReference type="RefSeq" id="WP_012949471.1">
    <property type="nucleotide sequence ID" value="NC_013757.1"/>
</dbReference>
<feature type="transmembrane region" description="Helical" evidence="2">
    <location>
        <begin position="178"/>
        <end position="201"/>
    </location>
</feature>
<reference evidence="4" key="2">
    <citation type="submission" date="2010-01" db="EMBL/GenBank/DDBJ databases">
        <title>The complete genome of Geodermatophilus obscurus DSM 43160.</title>
        <authorList>
            <consortium name="US DOE Joint Genome Institute (JGI-PGF)"/>
            <person name="Lucas S."/>
            <person name="Copeland A."/>
            <person name="Lapidus A."/>
            <person name="Glavina del Rio T."/>
            <person name="Dalin E."/>
            <person name="Tice H."/>
            <person name="Bruce D."/>
            <person name="Goodwin L."/>
            <person name="Pitluck S."/>
            <person name="Kyrpides N."/>
            <person name="Mavromatis K."/>
            <person name="Ivanova N."/>
            <person name="Munk A.C."/>
            <person name="Brettin T."/>
            <person name="Detter J.C."/>
            <person name="Han C."/>
            <person name="Larimer F."/>
            <person name="Land M."/>
            <person name="Hauser L."/>
            <person name="Markowitz V."/>
            <person name="Cheng J.-F."/>
            <person name="Hugenholtz P."/>
            <person name="Woyke T."/>
            <person name="Wu D."/>
            <person name="Jando M."/>
            <person name="Schneider S."/>
            <person name="Klenk H.-P."/>
            <person name="Eisen J.A."/>
        </authorList>
    </citation>
    <scope>NUCLEOTIDE SEQUENCE [LARGE SCALE GENOMIC DNA]</scope>
    <source>
        <strain evidence="4">ATCC 25078 / DSM 43160 / JCM 3152 / KCC A-0152 / KCTC 9177 / NBRC 13315 / NRRL B-3577 / G-20</strain>
    </source>
</reference>
<feature type="transmembrane region" description="Helical" evidence="2">
    <location>
        <begin position="28"/>
        <end position="48"/>
    </location>
</feature>
<feature type="transmembrane region" description="Helical" evidence="2">
    <location>
        <begin position="496"/>
        <end position="518"/>
    </location>
</feature>
<dbReference type="GO" id="GO:0005886">
    <property type="term" value="C:plasma membrane"/>
    <property type="evidence" value="ECO:0007669"/>
    <property type="project" value="TreeGrafter"/>
</dbReference>
<dbReference type="KEGG" id="gob:Gobs_3440"/>
<dbReference type="PANTHER" id="PTHR30354:SF7">
    <property type="entry name" value="BLL7963 PROTEIN"/>
    <property type="match status" value="1"/>
</dbReference>
<evidence type="ECO:0000313" key="3">
    <source>
        <dbReference type="EMBL" id="ADB76041.1"/>
    </source>
</evidence>
<feature type="transmembrane region" description="Helical" evidence="2">
    <location>
        <begin position="55"/>
        <end position="74"/>
    </location>
</feature>